<dbReference type="InterPro" id="IPR046938">
    <property type="entry name" value="DNA_clamp_sf"/>
</dbReference>
<dbReference type="GO" id="GO:0003887">
    <property type="term" value="F:DNA-directed DNA polymerase activity"/>
    <property type="evidence" value="ECO:0007669"/>
    <property type="project" value="UniProtKB-KW"/>
</dbReference>
<dbReference type="GO" id="GO:0006271">
    <property type="term" value="P:DNA strand elongation involved in DNA replication"/>
    <property type="evidence" value="ECO:0007669"/>
    <property type="project" value="TreeGrafter"/>
</dbReference>
<proteinExistence type="inferred from homology"/>
<dbReference type="PANTHER" id="PTHR30478">
    <property type="entry name" value="DNA POLYMERASE III SUBUNIT BETA"/>
    <property type="match status" value="1"/>
</dbReference>
<evidence type="ECO:0000256" key="8">
    <source>
        <dbReference type="ARBA" id="ARBA00023125"/>
    </source>
</evidence>
<evidence type="ECO:0000259" key="9">
    <source>
        <dbReference type="PROSITE" id="PS50937"/>
    </source>
</evidence>
<evidence type="ECO:0000256" key="6">
    <source>
        <dbReference type="ARBA" id="ARBA00022705"/>
    </source>
</evidence>
<dbReference type="InterPro" id="IPR001001">
    <property type="entry name" value="DNA_polIII_beta"/>
</dbReference>
<comment type="subcellular location">
    <subcellularLocation>
        <location evidence="1">Cytoplasm</location>
    </subcellularLocation>
</comment>
<accession>A0AA90H200</accession>
<dbReference type="GO" id="GO:0003677">
    <property type="term" value="F:DNA binding"/>
    <property type="evidence" value="ECO:0007669"/>
    <property type="project" value="UniProtKB-KW"/>
</dbReference>
<protein>
    <submittedName>
        <fullName evidence="10">MerR family transcriptional regulator</fullName>
    </submittedName>
</protein>
<evidence type="ECO:0000256" key="4">
    <source>
        <dbReference type="ARBA" id="ARBA00022679"/>
    </source>
</evidence>
<dbReference type="GO" id="GO:0008408">
    <property type="term" value="F:3'-5' exonuclease activity"/>
    <property type="evidence" value="ECO:0007669"/>
    <property type="project" value="InterPro"/>
</dbReference>
<organism evidence="10">
    <name type="scientific">Streptantibioticus silvisoli</name>
    <dbReference type="NCBI Taxonomy" id="2705255"/>
    <lineage>
        <taxon>Bacteria</taxon>
        <taxon>Bacillati</taxon>
        <taxon>Actinomycetota</taxon>
        <taxon>Actinomycetes</taxon>
        <taxon>Kitasatosporales</taxon>
        <taxon>Streptomycetaceae</taxon>
        <taxon>Streptantibioticus</taxon>
    </lineage>
</organism>
<dbReference type="GO" id="GO:0005737">
    <property type="term" value="C:cytoplasm"/>
    <property type="evidence" value="ECO:0007669"/>
    <property type="project" value="UniProtKB-SubCell"/>
</dbReference>
<reference evidence="10" key="1">
    <citation type="submission" date="2023-05" db="EMBL/GenBank/DDBJ databases">
        <title>Streptantibioticus silvisoli sp. nov., acidotolerant actinomycetes 1 from pine litter.</title>
        <authorList>
            <person name="Swiecimska M."/>
            <person name="Golinska P."/>
            <person name="Sangal V."/>
            <person name="Wachnowicz B."/>
            <person name="Goodfellow M."/>
        </authorList>
    </citation>
    <scope>NUCLEOTIDE SEQUENCE</scope>
    <source>
        <strain evidence="10">SL13</strain>
    </source>
</reference>
<sequence>MENGMRGIGDTARDSGLSVSALRFYDGAGVLVPGRVDPVTGYRWYTPAQVEEARLLAALRRARMPVADIRLVLAGWSGRDAGLVGDLLAAHLRRMENALSDARVQLSAVRSLIARNARSTQKENSMTETVLPAGPVTVTVQAPALAAALDAVRFAVSADPELPVLNGVLFEAGVAGEEALNLVASDRYRLAVAAVPTAGPARCPVRAVVPAPLADAARALLTGDEPVRLVLAGGRVEIGAGGRQVTGECLDQEFPDYRRLVAVPQGRRLAVATAALRADAEAHPVDGDEPGRPLTVLAVGADGTLQVCPDGDPSSCGAGERVAVNREFLCQALDAAGADRLVLEYGGPTAPLVLRPAGATGRLSLLMPVRQTV</sequence>
<evidence type="ECO:0000313" key="10">
    <source>
        <dbReference type="EMBL" id="MDI5969175.1"/>
    </source>
</evidence>
<keyword evidence="5" id="KW-0548">Nucleotidyltransferase</keyword>
<comment type="caution">
    <text evidence="10">The sequence shown here is derived from an EMBL/GenBank/DDBJ whole genome shotgun (WGS) entry which is preliminary data.</text>
</comment>
<evidence type="ECO:0000256" key="3">
    <source>
        <dbReference type="ARBA" id="ARBA00022490"/>
    </source>
</evidence>
<dbReference type="GO" id="GO:0009360">
    <property type="term" value="C:DNA polymerase III complex"/>
    <property type="evidence" value="ECO:0007669"/>
    <property type="project" value="InterPro"/>
</dbReference>
<keyword evidence="6" id="KW-0235">DNA replication</keyword>
<dbReference type="Gene3D" id="3.10.150.10">
    <property type="entry name" value="DNA Polymerase III, subunit A, domain 2"/>
    <property type="match status" value="2"/>
</dbReference>
<dbReference type="SUPFAM" id="SSF55979">
    <property type="entry name" value="DNA clamp"/>
    <property type="match status" value="2"/>
</dbReference>
<keyword evidence="7" id="KW-0239">DNA-directed DNA polymerase</keyword>
<dbReference type="AlphaFoldDB" id="A0AA90H200"/>
<dbReference type="SMART" id="SM00422">
    <property type="entry name" value="HTH_MERR"/>
    <property type="match status" value="1"/>
</dbReference>
<evidence type="ECO:0000256" key="7">
    <source>
        <dbReference type="ARBA" id="ARBA00022932"/>
    </source>
</evidence>
<dbReference type="PROSITE" id="PS50937">
    <property type="entry name" value="HTH_MERR_2"/>
    <property type="match status" value="1"/>
</dbReference>
<dbReference type="InterPro" id="IPR022637">
    <property type="entry name" value="DNA_polIII_beta_cen"/>
</dbReference>
<evidence type="ECO:0000256" key="2">
    <source>
        <dbReference type="ARBA" id="ARBA00010752"/>
    </source>
</evidence>
<dbReference type="RefSeq" id="WP_271316331.1">
    <property type="nucleotide sequence ID" value="NZ_JABXJJ020000008.1"/>
</dbReference>
<comment type="similarity">
    <text evidence="2">Belongs to the beta sliding clamp family.</text>
</comment>
<dbReference type="EMBL" id="JABXJJ020000008">
    <property type="protein sequence ID" value="MDI5969175.1"/>
    <property type="molecule type" value="Genomic_DNA"/>
</dbReference>
<name>A0AA90H200_9ACTN</name>
<evidence type="ECO:0000256" key="1">
    <source>
        <dbReference type="ARBA" id="ARBA00004496"/>
    </source>
</evidence>
<dbReference type="Pfam" id="PF13411">
    <property type="entry name" value="MerR_1"/>
    <property type="match status" value="1"/>
</dbReference>
<dbReference type="Pfam" id="PF02767">
    <property type="entry name" value="DNA_pol3_beta_2"/>
    <property type="match status" value="1"/>
</dbReference>
<evidence type="ECO:0000256" key="5">
    <source>
        <dbReference type="ARBA" id="ARBA00022695"/>
    </source>
</evidence>
<dbReference type="Gene3D" id="1.10.1660.10">
    <property type="match status" value="1"/>
</dbReference>
<dbReference type="SUPFAM" id="SSF46955">
    <property type="entry name" value="Putative DNA-binding domain"/>
    <property type="match status" value="1"/>
</dbReference>
<dbReference type="InterPro" id="IPR009061">
    <property type="entry name" value="DNA-bd_dom_put_sf"/>
</dbReference>
<dbReference type="PANTHER" id="PTHR30478:SF0">
    <property type="entry name" value="BETA SLIDING CLAMP"/>
    <property type="match status" value="1"/>
</dbReference>
<keyword evidence="8" id="KW-0238">DNA-binding</keyword>
<keyword evidence="4" id="KW-0808">Transferase</keyword>
<feature type="domain" description="HTH merR-type" evidence="9">
    <location>
        <begin position="8"/>
        <end position="75"/>
    </location>
</feature>
<gene>
    <name evidence="10" type="ORF">POF50_007425</name>
</gene>
<keyword evidence="3" id="KW-0963">Cytoplasm</keyword>
<dbReference type="InterPro" id="IPR000551">
    <property type="entry name" value="MerR-type_HTH_dom"/>
</dbReference>
<dbReference type="GO" id="GO:0006355">
    <property type="term" value="P:regulation of DNA-templated transcription"/>
    <property type="evidence" value="ECO:0007669"/>
    <property type="project" value="InterPro"/>
</dbReference>
<dbReference type="SMART" id="SM00480">
    <property type="entry name" value="POL3Bc"/>
    <property type="match status" value="1"/>
</dbReference>
<dbReference type="CDD" id="cd00140">
    <property type="entry name" value="beta_clamp"/>
    <property type="match status" value="1"/>
</dbReference>